<dbReference type="GeneID" id="80527864"/>
<feature type="compositionally biased region" description="Low complexity" evidence="1">
    <location>
        <begin position="35"/>
        <end position="53"/>
    </location>
</feature>
<dbReference type="RefSeq" id="YP_010790464.1">
    <property type="nucleotide sequence ID" value="NC_075437.1"/>
</dbReference>
<dbReference type="EMBL" id="MF185002">
    <property type="protein sequence ID" value="AST09898.1"/>
    <property type="molecule type" value="Genomic_DNA"/>
</dbReference>
<evidence type="ECO:0000313" key="3">
    <source>
        <dbReference type="Proteomes" id="UP000297204"/>
    </source>
</evidence>
<reference evidence="2" key="1">
    <citation type="journal article" date="2017" name="Arch. Virol.">
        <title>A novel grablovirus from non-cultivated grapevine (Vitis sp.) in North America.</title>
        <authorList>
            <person name="Perry K.L."/>
            <person name="McLane H."/>
            <person name="Thompson J.R."/>
            <person name="Fuchs M."/>
        </authorList>
    </citation>
    <scope>NUCLEOTIDE SEQUENCE [LARGE SCALE GENOMIC DNA]</scope>
    <source>
        <strain evidence="2">WVV1-NY1298</strain>
    </source>
</reference>
<dbReference type="Proteomes" id="UP000297204">
    <property type="component" value="Segment"/>
</dbReference>
<evidence type="ECO:0000313" key="2">
    <source>
        <dbReference type="EMBL" id="AST09898.1"/>
    </source>
</evidence>
<dbReference type="KEGG" id="vg:80527864"/>
<keyword evidence="3" id="KW-1185">Reference proteome</keyword>
<sequence>MSQTLSNAQIAQNSGIDDLVTIPKIRFDPYDESNSETSSYSSCCDSSRGSSTSSGGGLLKSHNSDRVSNSVFNELDDYNPTLLDLSLPAALWFLSERYLSSVVRGDLLVLPGISSAQCPAVRRLLRRVSRRNCSFHSKCEEWAYGCLELKACKDGIESSEESSEKSPVPSKEGSFEAFARGAACSTS</sequence>
<feature type="region of interest" description="Disordered" evidence="1">
    <location>
        <begin position="31"/>
        <end position="61"/>
    </location>
</feature>
<organism evidence="2">
    <name type="scientific">Wild vitis virus 1</name>
    <dbReference type="NCBI Taxonomy" id="2025352"/>
    <lineage>
        <taxon>Viruses</taxon>
        <taxon>Monodnaviria</taxon>
        <taxon>Shotokuvirae</taxon>
        <taxon>Cressdnaviricota</taxon>
        <taxon>Repensiviricetes</taxon>
        <taxon>Geplafuvirales</taxon>
        <taxon>Geminiviridae</taxon>
        <taxon>Grablovirus</taxon>
        <taxon>Grablovirus silvestris</taxon>
        <taxon>Wild Vitis latent virus</taxon>
    </lineage>
</organism>
<accession>A0A223FPI4</accession>
<protein>
    <submittedName>
        <fullName evidence="2">V2</fullName>
    </submittedName>
</protein>
<proteinExistence type="predicted"/>
<name>A0A223FPI4_9GEMI</name>
<evidence type="ECO:0000256" key="1">
    <source>
        <dbReference type="SAM" id="MobiDB-lite"/>
    </source>
</evidence>